<proteinExistence type="predicted"/>
<gene>
    <name evidence="3" type="ORF">EJ08DRAFT_136447</name>
</gene>
<dbReference type="AlphaFoldDB" id="A0A9P4NTY5"/>
<organism evidence="3 4">
    <name type="scientific">Tothia fuscella</name>
    <dbReference type="NCBI Taxonomy" id="1048955"/>
    <lineage>
        <taxon>Eukaryota</taxon>
        <taxon>Fungi</taxon>
        <taxon>Dikarya</taxon>
        <taxon>Ascomycota</taxon>
        <taxon>Pezizomycotina</taxon>
        <taxon>Dothideomycetes</taxon>
        <taxon>Pleosporomycetidae</taxon>
        <taxon>Venturiales</taxon>
        <taxon>Cylindrosympodiaceae</taxon>
        <taxon>Tothia</taxon>
    </lineage>
</organism>
<comment type="caution">
    <text evidence="3">The sequence shown here is derived from an EMBL/GenBank/DDBJ whole genome shotgun (WGS) entry which is preliminary data.</text>
</comment>
<accession>A0A9P4NTY5</accession>
<feature type="transmembrane region" description="Helical" evidence="2">
    <location>
        <begin position="34"/>
        <end position="55"/>
    </location>
</feature>
<feature type="region of interest" description="Disordered" evidence="1">
    <location>
        <begin position="184"/>
        <end position="222"/>
    </location>
</feature>
<keyword evidence="2" id="KW-1133">Transmembrane helix</keyword>
<keyword evidence="4" id="KW-1185">Reference proteome</keyword>
<sequence length="222" mass="25683">MFVINSTRVHRFLHRNTPEADDSEAARIKKLGPLIAAFFAILALIISISFLWACYTLRQKYQKQANDEIDRLRNLRTNKWWNPNGTLKQLNIPQEKPKGWFSYVRVVLPRKWPFLKSDQSENRNQHEVIFDHKGDVELESMSSTSNPATMGKNNNPIRFAGPDEYLRELEPGWIEQKLHTLPPALASPAPIKESHHSMKAKRPKTGPGKDFKGTNIFRRQTQ</sequence>
<keyword evidence="2" id="KW-0812">Transmembrane</keyword>
<dbReference type="EMBL" id="MU007027">
    <property type="protein sequence ID" value="KAF2432159.1"/>
    <property type="molecule type" value="Genomic_DNA"/>
</dbReference>
<evidence type="ECO:0000256" key="1">
    <source>
        <dbReference type="SAM" id="MobiDB-lite"/>
    </source>
</evidence>
<dbReference type="Proteomes" id="UP000800235">
    <property type="component" value="Unassembled WGS sequence"/>
</dbReference>
<keyword evidence="2" id="KW-0472">Membrane</keyword>
<evidence type="ECO:0000313" key="3">
    <source>
        <dbReference type="EMBL" id="KAF2432159.1"/>
    </source>
</evidence>
<evidence type="ECO:0000313" key="4">
    <source>
        <dbReference type="Proteomes" id="UP000800235"/>
    </source>
</evidence>
<protein>
    <submittedName>
        <fullName evidence="3">Uncharacterized protein</fullName>
    </submittedName>
</protein>
<reference evidence="3" key="1">
    <citation type="journal article" date="2020" name="Stud. Mycol.">
        <title>101 Dothideomycetes genomes: a test case for predicting lifestyles and emergence of pathogens.</title>
        <authorList>
            <person name="Haridas S."/>
            <person name="Albert R."/>
            <person name="Binder M."/>
            <person name="Bloem J."/>
            <person name="Labutti K."/>
            <person name="Salamov A."/>
            <person name="Andreopoulos B."/>
            <person name="Baker S."/>
            <person name="Barry K."/>
            <person name="Bills G."/>
            <person name="Bluhm B."/>
            <person name="Cannon C."/>
            <person name="Castanera R."/>
            <person name="Culley D."/>
            <person name="Daum C."/>
            <person name="Ezra D."/>
            <person name="Gonzalez J."/>
            <person name="Henrissat B."/>
            <person name="Kuo A."/>
            <person name="Liang C."/>
            <person name="Lipzen A."/>
            <person name="Lutzoni F."/>
            <person name="Magnuson J."/>
            <person name="Mondo S."/>
            <person name="Nolan M."/>
            <person name="Ohm R."/>
            <person name="Pangilinan J."/>
            <person name="Park H.-J."/>
            <person name="Ramirez L."/>
            <person name="Alfaro M."/>
            <person name="Sun H."/>
            <person name="Tritt A."/>
            <person name="Yoshinaga Y."/>
            <person name="Zwiers L.-H."/>
            <person name="Turgeon B."/>
            <person name="Goodwin S."/>
            <person name="Spatafora J."/>
            <person name="Crous P."/>
            <person name="Grigoriev I."/>
        </authorList>
    </citation>
    <scope>NUCLEOTIDE SEQUENCE</scope>
    <source>
        <strain evidence="3">CBS 130266</strain>
    </source>
</reference>
<name>A0A9P4NTY5_9PEZI</name>
<evidence type="ECO:0000256" key="2">
    <source>
        <dbReference type="SAM" id="Phobius"/>
    </source>
</evidence>